<sequence>MFRQLRTSRSRLWSRQVSLRKKISKMKKGRSLKLLNMVTNVIQGPDSNTLNSTETEVEKSDDELIQLSQMQNENVRDSEVLLLETLFNMI</sequence>
<name>A0A8S3WI35_PARAO</name>
<evidence type="ECO:0000313" key="1">
    <source>
        <dbReference type="EMBL" id="CAG4961410.1"/>
    </source>
</evidence>
<organism evidence="1 2">
    <name type="scientific">Parnassius apollo</name>
    <name type="common">Apollo butterfly</name>
    <name type="synonym">Papilio apollo</name>
    <dbReference type="NCBI Taxonomy" id="110799"/>
    <lineage>
        <taxon>Eukaryota</taxon>
        <taxon>Metazoa</taxon>
        <taxon>Ecdysozoa</taxon>
        <taxon>Arthropoda</taxon>
        <taxon>Hexapoda</taxon>
        <taxon>Insecta</taxon>
        <taxon>Pterygota</taxon>
        <taxon>Neoptera</taxon>
        <taxon>Endopterygota</taxon>
        <taxon>Lepidoptera</taxon>
        <taxon>Glossata</taxon>
        <taxon>Ditrysia</taxon>
        <taxon>Papilionoidea</taxon>
        <taxon>Papilionidae</taxon>
        <taxon>Parnassiinae</taxon>
        <taxon>Parnassini</taxon>
        <taxon>Parnassius</taxon>
        <taxon>Parnassius</taxon>
    </lineage>
</organism>
<evidence type="ECO:0000313" key="2">
    <source>
        <dbReference type="Proteomes" id="UP000691718"/>
    </source>
</evidence>
<comment type="caution">
    <text evidence="1">The sequence shown here is derived from an EMBL/GenBank/DDBJ whole genome shotgun (WGS) entry which is preliminary data.</text>
</comment>
<dbReference type="AlphaFoldDB" id="A0A8S3WI35"/>
<reference evidence="1" key="1">
    <citation type="submission" date="2021-04" db="EMBL/GenBank/DDBJ databases">
        <authorList>
            <person name="Tunstrom K."/>
        </authorList>
    </citation>
    <scope>NUCLEOTIDE SEQUENCE</scope>
</reference>
<proteinExistence type="predicted"/>
<dbReference type="Proteomes" id="UP000691718">
    <property type="component" value="Unassembled WGS sequence"/>
</dbReference>
<gene>
    <name evidence="1" type="ORF">PAPOLLO_LOCUS6559</name>
</gene>
<keyword evidence="2" id="KW-1185">Reference proteome</keyword>
<dbReference type="EMBL" id="CAJQZP010000432">
    <property type="protein sequence ID" value="CAG4961410.1"/>
    <property type="molecule type" value="Genomic_DNA"/>
</dbReference>
<protein>
    <submittedName>
        <fullName evidence="1">(apollo) hypothetical protein</fullName>
    </submittedName>
</protein>
<accession>A0A8S3WI35</accession>